<accession>M8AYR1</accession>
<gene>
    <name evidence="3" type="ORF">TRIUR3_01753</name>
</gene>
<dbReference type="Gene3D" id="3.40.50.150">
    <property type="entry name" value="Vaccinia Virus protein VP39"/>
    <property type="match status" value="2"/>
</dbReference>
<evidence type="ECO:0000256" key="1">
    <source>
        <dbReference type="ARBA" id="ARBA00022723"/>
    </source>
</evidence>
<proteinExistence type="predicted"/>
<dbReference type="SUPFAM" id="SSF53335">
    <property type="entry name" value="S-adenosyl-L-methionine-dependent methyltransferases"/>
    <property type="match status" value="2"/>
</dbReference>
<evidence type="ECO:0000313" key="3">
    <source>
        <dbReference type="EMBL" id="EMS66289.1"/>
    </source>
</evidence>
<dbReference type="InterPro" id="IPR029063">
    <property type="entry name" value="SAM-dependent_MTases_sf"/>
</dbReference>
<reference evidence="3" key="1">
    <citation type="journal article" date="2013" name="Nature">
        <title>Draft genome of the wheat A-genome progenitor Triticum urartu.</title>
        <authorList>
            <person name="Ling H.Q."/>
            <person name="Zhao S."/>
            <person name="Liu D."/>
            <person name="Wang J."/>
            <person name="Sun H."/>
            <person name="Zhang C."/>
            <person name="Fan H."/>
            <person name="Li D."/>
            <person name="Dong L."/>
            <person name="Tao Y."/>
            <person name="Gao C."/>
            <person name="Wu H."/>
            <person name="Li Y."/>
            <person name="Cui Y."/>
            <person name="Guo X."/>
            <person name="Zheng S."/>
            <person name="Wang B."/>
            <person name="Yu K."/>
            <person name="Liang Q."/>
            <person name="Yang W."/>
            <person name="Lou X."/>
            <person name="Chen J."/>
            <person name="Feng M."/>
            <person name="Jian J."/>
            <person name="Zhang X."/>
            <person name="Luo G."/>
            <person name="Jiang Y."/>
            <person name="Liu J."/>
            <person name="Wang Z."/>
            <person name="Sha Y."/>
            <person name="Zhang B."/>
            <person name="Wu H."/>
            <person name="Tang D."/>
            <person name="Shen Q."/>
            <person name="Xue P."/>
            <person name="Zou S."/>
            <person name="Wang X."/>
            <person name="Liu X."/>
            <person name="Wang F."/>
            <person name="Yang Y."/>
            <person name="An X."/>
            <person name="Dong Z."/>
            <person name="Zhang K."/>
            <person name="Zhang X."/>
            <person name="Luo M.C."/>
            <person name="Dvorak J."/>
            <person name="Tong Y."/>
            <person name="Wang J."/>
            <person name="Yang H."/>
            <person name="Li Z."/>
            <person name="Wang D."/>
            <person name="Zhang A."/>
            <person name="Wang J."/>
        </authorList>
    </citation>
    <scope>NUCLEOTIDE SEQUENCE</scope>
</reference>
<dbReference type="eggNOG" id="ENOG502QQVK">
    <property type="taxonomic scope" value="Eukaryota"/>
</dbReference>
<dbReference type="InterPro" id="IPR042086">
    <property type="entry name" value="MeTrfase_capping"/>
</dbReference>
<dbReference type="GO" id="GO:0046872">
    <property type="term" value="F:metal ion binding"/>
    <property type="evidence" value="ECO:0007669"/>
    <property type="project" value="UniProtKB-KW"/>
</dbReference>
<dbReference type="AlphaFoldDB" id="M8AYR1"/>
<dbReference type="GO" id="GO:0008168">
    <property type="term" value="F:methyltransferase activity"/>
    <property type="evidence" value="ECO:0007669"/>
    <property type="project" value="UniProtKB-KW"/>
</dbReference>
<keyword evidence="3" id="KW-0489">Methyltransferase</keyword>
<protein>
    <submittedName>
        <fullName evidence="3">Salicylate O-methyltransferase</fullName>
    </submittedName>
</protein>
<dbReference type="PANTHER" id="PTHR31009">
    <property type="entry name" value="S-ADENOSYL-L-METHIONINE:CARBOXYL METHYLTRANSFERASE FAMILY PROTEIN"/>
    <property type="match status" value="1"/>
</dbReference>
<dbReference type="EMBL" id="KD033370">
    <property type="protein sequence ID" value="EMS66289.1"/>
    <property type="molecule type" value="Genomic_DNA"/>
</dbReference>
<dbReference type="InterPro" id="IPR005299">
    <property type="entry name" value="MeTrfase_7"/>
</dbReference>
<dbReference type="Gene3D" id="1.10.1200.270">
    <property type="entry name" value="Methyltransferase, alpha-helical capping domain"/>
    <property type="match status" value="1"/>
</dbReference>
<evidence type="ECO:0000256" key="2">
    <source>
        <dbReference type="ARBA" id="ARBA00022842"/>
    </source>
</evidence>
<name>M8AYR1_TRIUA</name>
<keyword evidence="1" id="KW-0479">Metal-binding</keyword>
<keyword evidence="3" id="KW-0808">Transferase</keyword>
<organism evidence="3">
    <name type="scientific">Triticum urartu</name>
    <name type="common">Red wild einkorn</name>
    <name type="synonym">Crithodium urartu</name>
    <dbReference type="NCBI Taxonomy" id="4572"/>
    <lineage>
        <taxon>Eukaryota</taxon>
        <taxon>Viridiplantae</taxon>
        <taxon>Streptophyta</taxon>
        <taxon>Embryophyta</taxon>
        <taxon>Tracheophyta</taxon>
        <taxon>Spermatophyta</taxon>
        <taxon>Magnoliopsida</taxon>
        <taxon>Liliopsida</taxon>
        <taxon>Poales</taxon>
        <taxon>Poaceae</taxon>
        <taxon>BOP clade</taxon>
        <taxon>Pooideae</taxon>
        <taxon>Triticodae</taxon>
        <taxon>Triticeae</taxon>
        <taxon>Triticinae</taxon>
        <taxon>Triticum</taxon>
    </lineage>
</organism>
<dbReference type="Pfam" id="PF03492">
    <property type="entry name" value="Methyltransf_7"/>
    <property type="match status" value="2"/>
</dbReference>
<dbReference type="OMA" id="IVTKFPF"/>
<dbReference type="GO" id="GO:0032259">
    <property type="term" value="P:methylation"/>
    <property type="evidence" value="ECO:0007669"/>
    <property type="project" value="UniProtKB-KW"/>
</dbReference>
<dbReference type="STRING" id="4572.M8AYR1"/>
<sequence>MKSLIEGVVVELCSNAGTLQPRKIVIADLGCSTGPNALALVSIAVNAIHDHCLQFQQPSPEVSVLLNDLPENDFNTVVKSLVTLRQSNDPVVVTGITPGSFYERLFTSESVHLVCSSNSLHWLSKAPEDLKRNLIPAYDIDEHSRREKLPIVLEAYAKQYRKDFTLFLELRAKELASGGRMIISLLGRRSDIITTKFPFLPEIVAQILCVMVSEGVIDKEKFDSFYGLMHEPSLEELREIIQEERSFSIREMREHDPRTDINKTLSTPGIFVGFLRSLFEPVIVQHFGYVMDEFVRTVERRYILEGSLQEERAKCPYAMLVISSQRHDYQPFYLLVQTVETGSFYERLFPSGSVHIFCSSNSFHWLSKRYRLKILSINQIPVYDINENVRCERLPVVAGAYAQQFRKDFTLFLQLRAKELVPEELRGIIQEEGSFSITEMRVHDPTGGLLTPNRMVNSLRAAFEQIIVQHFGLSGEVMDEFARTSENLSLLRS</sequence>
<keyword evidence="2" id="KW-0460">Magnesium</keyword>